<evidence type="ECO:0000256" key="1">
    <source>
        <dbReference type="ARBA" id="ARBA00006484"/>
    </source>
</evidence>
<dbReference type="AlphaFoldDB" id="A0A0J6YKN3"/>
<dbReference type="Pfam" id="PF13561">
    <property type="entry name" value="adh_short_C2"/>
    <property type="match status" value="1"/>
</dbReference>
<dbReference type="PRINTS" id="PR00081">
    <property type="entry name" value="GDHRDH"/>
</dbReference>
<comment type="similarity">
    <text evidence="1">Belongs to the short-chain dehydrogenases/reductases (SDR) family.</text>
</comment>
<accession>A0A0J6YKN3</accession>
<dbReference type="Gene3D" id="3.40.50.720">
    <property type="entry name" value="NAD(P)-binding Rossmann-like Domain"/>
    <property type="match status" value="1"/>
</dbReference>
<dbReference type="PATRIC" id="fig|1800.3.peg.4557"/>
<comment type="caution">
    <text evidence="3">The sequence shown here is derived from an EMBL/GenBank/DDBJ whole genome shotgun (WGS) entry which is preliminary data.</text>
</comment>
<reference evidence="3 4" key="1">
    <citation type="journal article" date="2015" name="Genome Biol. Evol.">
        <title>Characterization of Three Mycobacterium spp. with Potential Use in Bioremediation by Genome Sequencing and Comparative Genomics.</title>
        <authorList>
            <person name="Das S."/>
            <person name="Pettersson B.M."/>
            <person name="Behra P.R."/>
            <person name="Ramesh M."/>
            <person name="Dasgupta S."/>
            <person name="Bhattacharya A."/>
            <person name="Kirsebom L.A."/>
        </authorList>
    </citation>
    <scope>NUCLEOTIDE SEQUENCE [LARGE SCALE GENOMIC DNA]</scope>
    <source>
        <strain evidence="3 4">DSM 44219</strain>
    </source>
</reference>
<dbReference type="EC" id="1.1.1.100" evidence="3"/>
<dbReference type="InterPro" id="IPR002347">
    <property type="entry name" value="SDR_fam"/>
</dbReference>
<dbReference type="PANTHER" id="PTHR24321">
    <property type="entry name" value="DEHYDROGENASES, SHORT CHAIN"/>
    <property type="match status" value="1"/>
</dbReference>
<protein>
    <submittedName>
        <fullName evidence="3">3-oxoacyl-[acyl-carrier-protein] reductase FabG</fullName>
        <ecNumber evidence="3">1.1.1.100</ecNumber>
    </submittedName>
</protein>
<dbReference type="SUPFAM" id="SSF51735">
    <property type="entry name" value="NAD(P)-binding Rossmann-fold domains"/>
    <property type="match status" value="1"/>
</dbReference>
<dbReference type="EMBL" id="JYNX01000060">
    <property type="protein sequence ID" value="KMO73356.1"/>
    <property type="molecule type" value="Genomic_DNA"/>
</dbReference>
<dbReference type="PANTHER" id="PTHR24321:SF8">
    <property type="entry name" value="ESTRADIOL 17-BETA-DEHYDROGENASE 8-RELATED"/>
    <property type="match status" value="1"/>
</dbReference>
<dbReference type="GO" id="GO:0004316">
    <property type="term" value="F:3-oxoacyl-[acyl-carrier-protein] reductase (NADPH) activity"/>
    <property type="evidence" value="ECO:0007669"/>
    <property type="project" value="UniProtKB-EC"/>
</dbReference>
<sequence>MIAPELQRCAALVTDGTSGPGLAVARLLRNAGAHVVVSGRDPVAGKIAASHIGGGTRFIAADLTDLATVDHLARQMPVDILINNAAVTDIDQLTGLYFLVATIAPGMVRHGGGAIVNVVSGTGAPVTALTRTWAAEFGADGIRINSVVTGERPSPLGRVVEPTDIAEATVFLASPRASYITGATLLVDGGAAVL</sequence>
<organism evidence="3 4">
    <name type="scientific">Mycolicibacterium chubuense</name>
    <name type="common">Mycobacterium chubuense</name>
    <dbReference type="NCBI Taxonomy" id="1800"/>
    <lineage>
        <taxon>Bacteria</taxon>
        <taxon>Bacillati</taxon>
        <taxon>Actinomycetota</taxon>
        <taxon>Actinomycetes</taxon>
        <taxon>Mycobacteriales</taxon>
        <taxon>Mycobacteriaceae</taxon>
        <taxon>Mycolicibacterium</taxon>
    </lineage>
</organism>
<evidence type="ECO:0000313" key="4">
    <source>
        <dbReference type="Proteomes" id="UP000036176"/>
    </source>
</evidence>
<keyword evidence="2 3" id="KW-0560">Oxidoreductase</keyword>
<dbReference type="Pfam" id="PF00106">
    <property type="entry name" value="adh_short"/>
    <property type="match status" value="1"/>
</dbReference>
<proteinExistence type="inferred from homology"/>
<name>A0A0J6YKN3_MYCCU</name>
<dbReference type="Proteomes" id="UP000036176">
    <property type="component" value="Unassembled WGS sequence"/>
</dbReference>
<evidence type="ECO:0000256" key="2">
    <source>
        <dbReference type="ARBA" id="ARBA00023002"/>
    </source>
</evidence>
<gene>
    <name evidence="3" type="primary">fabG_33</name>
    <name evidence="3" type="ORF">MCHUDSM44219_04534</name>
</gene>
<dbReference type="InterPro" id="IPR036291">
    <property type="entry name" value="NAD(P)-bd_dom_sf"/>
</dbReference>
<dbReference type="OrthoDB" id="4713498at2"/>
<evidence type="ECO:0000313" key="3">
    <source>
        <dbReference type="EMBL" id="KMO73356.1"/>
    </source>
</evidence>
<keyword evidence="4" id="KW-1185">Reference proteome</keyword>